<dbReference type="Proteomes" id="UP000287330">
    <property type="component" value="Unassembled WGS sequence"/>
</dbReference>
<evidence type="ECO:0000313" key="3">
    <source>
        <dbReference type="EMBL" id="RUO46786.1"/>
    </source>
</evidence>
<dbReference type="RefSeq" id="WP_157981584.1">
    <property type="nucleotide sequence ID" value="NZ_PIPV01000032.1"/>
</dbReference>
<feature type="transmembrane region" description="Helical" evidence="1">
    <location>
        <begin position="68"/>
        <end position="86"/>
    </location>
</feature>
<evidence type="ECO:0000256" key="1">
    <source>
        <dbReference type="SAM" id="Phobius"/>
    </source>
</evidence>
<dbReference type="AlphaFoldDB" id="A0A432XDS7"/>
<sequence>MQKENHFEELYDRIHKTAACRFFANDRLKAHHNASLWTITFFSMGLIFIPLLQSFGLETRFTSNYTNFIQVVLAIVILVISILLNMTNFSVRADRMHQCGMILNSLARKVHRHINEDKSGGSYESLVKEYDAVLQRFENHSPLDYLFAKNHLTSSYTNPWYFPAYTRIRYAGQFLPYIALLGLETAWFSMLVTGNA</sequence>
<protein>
    <recommendedName>
        <fullName evidence="2">SMODS and SLOG-associating 2TM effector domain-containing protein</fullName>
    </recommendedName>
</protein>
<comment type="caution">
    <text evidence="3">The sequence shown here is derived from an EMBL/GenBank/DDBJ whole genome shotgun (WGS) entry which is preliminary data.</text>
</comment>
<dbReference type="EMBL" id="PIPV01000032">
    <property type="protein sequence ID" value="RUO46786.1"/>
    <property type="molecule type" value="Genomic_DNA"/>
</dbReference>
<accession>A0A432XDS7</accession>
<organism evidence="3 4">
    <name type="scientific">Idiomarina fontislapidosi</name>
    <dbReference type="NCBI Taxonomy" id="263723"/>
    <lineage>
        <taxon>Bacteria</taxon>
        <taxon>Pseudomonadati</taxon>
        <taxon>Pseudomonadota</taxon>
        <taxon>Gammaproteobacteria</taxon>
        <taxon>Alteromonadales</taxon>
        <taxon>Idiomarinaceae</taxon>
        <taxon>Idiomarina</taxon>
    </lineage>
</organism>
<dbReference type="NCBIfam" id="NF033631">
    <property type="entry name" value="SLATT_5"/>
    <property type="match status" value="1"/>
</dbReference>
<keyword evidence="4" id="KW-1185">Reference proteome</keyword>
<feature type="domain" description="SMODS and SLOG-associating 2TM effector" evidence="2">
    <location>
        <begin position="4"/>
        <end position="184"/>
    </location>
</feature>
<evidence type="ECO:0000259" key="2">
    <source>
        <dbReference type="Pfam" id="PF18160"/>
    </source>
</evidence>
<name>A0A432XDS7_9GAMM</name>
<keyword evidence="1" id="KW-1133">Transmembrane helix</keyword>
<keyword evidence="1" id="KW-0472">Membrane</keyword>
<feature type="transmembrane region" description="Helical" evidence="1">
    <location>
        <begin position="36"/>
        <end position="56"/>
    </location>
</feature>
<gene>
    <name evidence="3" type="ORF">CWE25_13430</name>
</gene>
<evidence type="ECO:0000313" key="4">
    <source>
        <dbReference type="Proteomes" id="UP000287330"/>
    </source>
</evidence>
<keyword evidence="1" id="KW-0812">Transmembrane</keyword>
<reference evidence="4" key="1">
    <citation type="journal article" date="2018" name="Front. Microbiol.">
        <title>Genome-Based Analysis Reveals the Taxonomy and Diversity of the Family Idiomarinaceae.</title>
        <authorList>
            <person name="Liu Y."/>
            <person name="Lai Q."/>
            <person name="Shao Z."/>
        </authorList>
    </citation>
    <scope>NUCLEOTIDE SEQUENCE [LARGE SCALE GENOMIC DNA]</scope>
    <source>
        <strain evidence="4">F23</strain>
    </source>
</reference>
<dbReference type="InterPro" id="IPR041115">
    <property type="entry name" value="SLATT_5"/>
</dbReference>
<dbReference type="Pfam" id="PF18160">
    <property type="entry name" value="SLATT_5"/>
    <property type="match status" value="1"/>
</dbReference>
<feature type="transmembrane region" description="Helical" evidence="1">
    <location>
        <begin position="174"/>
        <end position="192"/>
    </location>
</feature>
<proteinExistence type="predicted"/>